<dbReference type="Proteomes" id="UP000228568">
    <property type="component" value="Unassembled WGS sequence"/>
</dbReference>
<protein>
    <submittedName>
        <fullName evidence="1">Membrane protein insertion efficiency factor YidD</fullName>
    </submittedName>
</protein>
<evidence type="ECO:0000313" key="1">
    <source>
        <dbReference type="EMBL" id="PIZ95376.1"/>
    </source>
</evidence>
<comment type="caution">
    <text evidence="1">The sequence shown here is derived from an EMBL/GenBank/DDBJ whole genome shotgun (WGS) entry which is preliminary data.</text>
</comment>
<name>A0A2M7V968_9BACT</name>
<dbReference type="InterPro" id="IPR002696">
    <property type="entry name" value="Membr_insert_effic_factor_YidD"/>
</dbReference>
<accession>A0A2M7V968</accession>
<proteinExistence type="predicted"/>
<dbReference type="AlphaFoldDB" id="A0A2M7V968"/>
<gene>
    <name evidence="1" type="primary">yidD</name>
    <name evidence="1" type="ORF">COX81_00915</name>
</gene>
<dbReference type="PANTHER" id="PTHR33383">
    <property type="entry name" value="MEMBRANE PROTEIN INSERTION EFFICIENCY FACTOR-RELATED"/>
    <property type="match status" value="1"/>
</dbReference>
<sequence>MKQILQKILYLPRVLVLFLIKIYQKILSPDHSFWARNKNPHGYCKFTPTCSQYGYEVIKKKGILIGIPKTCWRIIRCNPCNPGGIDLP</sequence>
<organism evidence="1 2">
    <name type="scientific">Candidatus Magasanikbacteria bacterium CG_4_10_14_0_2_um_filter_37_12</name>
    <dbReference type="NCBI Taxonomy" id="1974637"/>
    <lineage>
        <taxon>Bacteria</taxon>
        <taxon>Candidatus Magasanikiibacteriota</taxon>
    </lineage>
</organism>
<dbReference type="SMART" id="SM01234">
    <property type="entry name" value="Haemolytic"/>
    <property type="match status" value="1"/>
</dbReference>
<evidence type="ECO:0000313" key="2">
    <source>
        <dbReference type="Proteomes" id="UP000228568"/>
    </source>
</evidence>
<dbReference type="EMBL" id="PFPK01000013">
    <property type="protein sequence ID" value="PIZ95376.1"/>
    <property type="molecule type" value="Genomic_DNA"/>
</dbReference>
<dbReference type="PANTHER" id="PTHR33383:SF1">
    <property type="entry name" value="MEMBRANE PROTEIN INSERTION EFFICIENCY FACTOR-RELATED"/>
    <property type="match status" value="1"/>
</dbReference>
<reference evidence="2" key="1">
    <citation type="submission" date="2017-09" db="EMBL/GenBank/DDBJ databases">
        <title>Depth-based differentiation of microbial function through sediment-hosted aquifers and enrichment of novel symbionts in the deep terrestrial subsurface.</title>
        <authorList>
            <person name="Probst A.J."/>
            <person name="Ladd B."/>
            <person name="Jarett J.K."/>
            <person name="Geller-Mcgrath D.E."/>
            <person name="Sieber C.M.K."/>
            <person name="Emerson J.B."/>
            <person name="Anantharaman K."/>
            <person name="Thomas B.C."/>
            <person name="Malmstrom R."/>
            <person name="Stieglmeier M."/>
            <person name="Klingl A."/>
            <person name="Woyke T."/>
            <person name="Ryan C.M."/>
            <person name="Banfield J.F."/>
        </authorList>
    </citation>
    <scope>NUCLEOTIDE SEQUENCE [LARGE SCALE GENOMIC DNA]</scope>
</reference>
<dbReference type="Pfam" id="PF01809">
    <property type="entry name" value="YidD"/>
    <property type="match status" value="1"/>
</dbReference>
<dbReference type="NCBIfam" id="TIGR00278">
    <property type="entry name" value="membrane protein insertion efficiency factor YidD"/>
    <property type="match status" value="1"/>
</dbReference>